<proteinExistence type="predicted"/>
<dbReference type="EMBL" id="VLTM01000022">
    <property type="protein sequence ID" value="KAA0163491.1"/>
    <property type="molecule type" value="Genomic_DNA"/>
</dbReference>
<dbReference type="SUPFAM" id="SSF50729">
    <property type="entry name" value="PH domain-like"/>
    <property type="match status" value="1"/>
</dbReference>
<dbReference type="EMBL" id="VLTN01000015">
    <property type="protein sequence ID" value="KAA0153643.1"/>
    <property type="molecule type" value="Genomic_DNA"/>
</dbReference>
<comment type="caution">
    <text evidence="3">The sequence shown here is derived from an EMBL/GenBank/DDBJ whole genome shotgun (WGS) entry which is preliminary data.</text>
</comment>
<dbReference type="PROSITE" id="PS50012">
    <property type="entry name" value="RCC1_3"/>
    <property type="match status" value="3"/>
</dbReference>
<protein>
    <recommendedName>
        <fullName evidence="11">PH domain-containing protein</fullName>
    </recommendedName>
</protein>
<evidence type="ECO:0000313" key="8">
    <source>
        <dbReference type="Proteomes" id="UP000323011"/>
    </source>
</evidence>
<accession>A0A5A8CKK7</accession>
<dbReference type="SUPFAM" id="SSF50985">
    <property type="entry name" value="RCC1/BLIP-II"/>
    <property type="match status" value="1"/>
</dbReference>
<dbReference type="Proteomes" id="UP000325113">
    <property type="component" value="Unassembled WGS sequence"/>
</dbReference>
<reference evidence="7 8" key="1">
    <citation type="submission" date="2019-07" db="EMBL/GenBank/DDBJ databases">
        <title>Genomes of Cafeteria roenbergensis.</title>
        <authorList>
            <person name="Fischer M.G."/>
            <person name="Hackl T."/>
            <person name="Roman M."/>
        </authorList>
    </citation>
    <scope>NUCLEOTIDE SEQUENCE [LARGE SCALE GENOMIC DNA]</scope>
    <source>
        <strain evidence="3 8">BVI</strain>
        <strain evidence="4 10">Cflag</strain>
        <strain evidence="6 7">E4-10P</strain>
        <strain evidence="5 9">RCC970-E3</strain>
    </source>
</reference>
<dbReference type="OrthoDB" id="5370059at2759"/>
<dbReference type="InterPro" id="IPR009091">
    <property type="entry name" value="RCC1/BLIP-II"/>
</dbReference>
<feature type="repeat" description="RCC1" evidence="2">
    <location>
        <begin position="273"/>
        <end position="324"/>
    </location>
</feature>
<evidence type="ECO:0000313" key="4">
    <source>
        <dbReference type="EMBL" id="KAA0163491.1"/>
    </source>
</evidence>
<dbReference type="AlphaFoldDB" id="A0A5A8CKK7"/>
<dbReference type="InterPro" id="IPR011993">
    <property type="entry name" value="PH-like_dom_sf"/>
</dbReference>
<feature type="repeat" description="RCC1" evidence="2">
    <location>
        <begin position="325"/>
        <end position="378"/>
    </location>
</feature>
<dbReference type="EMBL" id="VLTL01000043">
    <property type="protein sequence ID" value="KAA0165920.1"/>
    <property type="molecule type" value="Genomic_DNA"/>
</dbReference>
<evidence type="ECO:0000313" key="10">
    <source>
        <dbReference type="Proteomes" id="UP000325113"/>
    </source>
</evidence>
<keyword evidence="8" id="KW-1185">Reference proteome</keyword>
<sequence length="458" mass="47740">MPSSSRRPDVPWESIEVLQRGAPLLKFGRQGEPHFRDFRVTRDCTKLTWFSPKKNADDCQVVLSECRLVLGQATRVFLKQSSDGIRMLNLSLSLLYDAPGGGGAGAAAGAKAAIRSLDVVCKSGAEFRLWSVGLAYLVQGPPPPAALAAHRAAVHAREERRTLWAALRRQVDAATGGFPGTLPWEVLAGPACRAEAAAAARAAGPFEDEAVAALRLPMATVPASLATASLTPSLAGAMLPTGFAEVVGGGAGGSRGRGNEIRLALRKARRGSNDVFAWGEGAWGQLGLGDDRDRESAQLLPLLLGRAVRQVAAGAEHTVAITDALEAFAWGSGSCGRLGTGSSDAAFAPQLLRHPTGEPFRFTKVACGARHSLAVAADGSLWAWGDNSGGQLLLGDRRCRLEPTRVDALSEAGVRAVDIAGGSAHSAVLCSIGRLFVGGRNDCYCLGLGRAAVRQSGA</sequence>
<dbReference type="Proteomes" id="UP000323011">
    <property type="component" value="Unassembled WGS sequence"/>
</dbReference>
<dbReference type="Pfam" id="PF00415">
    <property type="entry name" value="RCC1"/>
    <property type="match status" value="3"/>
</dbReference>
<evidence type="ECO:0000313" key="6">
    <source>
        <dbReference type="EMBL" id="KAA0172678.1"/>
    </source>
</evidence>
<gene>
    <name evidence="6" type="ORF">FNF27_05778</name>
    <name evidence="5" type="ORF">FNF28_03302</name>
    <name evidence="3" type="ORF">FNF29_03031</name>
    <name evidence="4" type="ORF">FNF31_02885</name>
</gene>
<dbReference type="InterPro" id="IPR051625">
    <property type="entry name" value="Signaling_Regulatory_Domain"/>
</dbReference>
<name>A0A5A8CKK7_CAFRO</name>
<dbReference type="Gene3D" id="2.30.29.30">
    <property type="entry name" value="Pleckstrin-homology domain (PH domain)/Phosphotyrosine-binding domain (PTB)"/>
    <property type="match status" value="1"/>
</dbReference>
<dbReference type="InterPro" id="IPR000408">
    <property type="entry name" value="Reg_chr_condens"/>
</dbReference>
<dbReference type="Proteomes" id="UP000324907">
    <property type="component" value="Unassembled WGS sequence"/>
</dbReference>
<dbReference type="Gene3D" id="2.130.10.30">
    <property type="entry name" value="Regulator of chromosome condensation 1/beta-lactamase-inhibitor protein II"/>
    <property type="match status" value="1"/>
</dbReference>
<evidence type="ECO:0000313" key="9">
    <source>
        <dbReference type="Proteomes" id="UP000324907"/>
    </source>
</evidence>
<dbReference type="PANTHER" id="PTHR22872">
    <property type="entry name" value="BTK-BINDING PROTEIN-RELATED"/>
    <property type="match status" value="1"/>
</dbReference>
<dbReference type="EMBL" id="VLTO01000044">
    <property type="protein sequence ID" value="KAA0172678.1"/>
    <property type="molecule type" value="Genomic_DNA"/>
</dbReference>
<evidence type="ECO:0000313" key="5">
    <source>
        <dbReference type="EMBL" id="KAA0165920.1"/>
    </source>
</evidence>
<evidence type="ECO:0000313" key="3">
    <source>
        <dbReference type="EMBL" id="KAA0153643.1"/>
    </source>
</evidence>
<keyword evidence="1" id="KW-0677">Repeat</keyword>
<evidence type="ECO:0000313" key="7">
    <source>
        <dbReference type="Proteomes" id="UP000322899"/>
    </source>
</evidence>
<evidence type="ECO:0000256" key="2">
    <source>
        <dbReference type="PROSITE-ProRule" id="PRU00235"/>
    </source>
</evidence>
<feature type="repeat" description="RCC1" evidence="2">
    <location>
        <begin position="379"/>
        <end position="432"/>
    </location>
</feature>
<dbReference type="PROSITE" id="PS00626">
    <property type="entry name" value="RCC1_2"/>
    <property type="match status" value="2"/>
</dbReference>
<dbReference type="PRINTS" id="PR00633">
    <property type="entry name" value="RCCNDNSATION"/>
</dbReference>
<dbReference type="Proteomes" id="UP000322899">
    <property type="component" value="Unassembled WGS sequence"/>
</dbReference>
<evidence type="ECO:0000256" key="1">
    <source>
        <dbReference type="ARBA" id="ARBA00022737"/>
    </source>
</evidence>
<dbReference type="OMA" id="MVIHEIA"/>
<evidence type="ECO:0008006" key="11">
    <source>
        <dbReference type="Google" id="ProtNLM"/>
    </source>
</evidence>
<organism evidence="3 8">
    <name type="scientific">Cafeteria roenbergensis</name>
    <name type="common">Marine flagellate</name>
    <dbReference type="NCBI Taxonomy" id="33653"/>
    <lineage>
        <taxon>Eukaryota</taxon>
        <taxon>Sar</taxon>
        <taxon>Stramenopiles</taxon>
        <taxon>Bigyra</taxon>
        <taxon>Opalozoa</taxon>
        <taxon>Bicosoecida</taxon>
        <taxon>Cafeteriaceae</taxon>
        <taxon>Cafeteria</taxon>
    </lineage>
</organism>